<gene>
    <name evidence="1" type="ORF">AQJ91_11745</name>
</gene>
<sequence>MGAFVSHLVLFLSHQQDVFSRAGRAQAYHPVAAGDDGFEFPDSLPDWCALSDAAIAGVLGQLPRADPLSVAPDDLAR</sequence>
<keyword evidence="2" id="KW-1185">Reference proteome</keyword>
<dbReference type="EMBL" id="LMXB01000028">
    <property type="protein sequence ID" value="KUO20980.1"/>
    <property type="molecule type" value="Genomic_DNA"/>
</dbReference>
<proteinExistence type="predicted"/>
<dbReference type="AlphaFoldDB" id="A0A101V1V3"/>
<comment type="caution">
    <text evidence="1">The sequence shown here is derived from an EMBL/GenBank/DDBJ whole genome shotgun (WGS) entry which is preliminary data.</text>
</comment>
<reference evidence="1 2" key="1">
    <citation type="submission" date="2015-10" db="EMBL/GenBank/DDBJ databases">
        <title>Draft genome sequence of Streptomyces sp. RV15, isolated from a marine sponge.</title>
        <authorList>
            <person name="Ruckert C."/>
            <person name="Abdelmohsen U.R."/>
            <person name="Winkler A."/>
            <person name="Hentschel U."/>
            <person name="Kalinowski J."/>
            <person name="Kampfer P."/>
            <person name="Glaeser S."/>
        </authorList>
    </citation>
    <scope>NUCLEOTIDE SEQUENCE [LARGE SCALE GENOMIC DNA]</scope>
    <source>
        <strain evidence="1 2">RV15</strain>
    </source>
</reference>
<protein>
    <submittedName>
        <fullName evidence="1">Uncharacterized protein</fullName>
    </submittedName>
</protein>
<evidence type="ECO:0000313" key="2">
    <source>
        <dbReference type="Proteomes" id="UP000053260"/>
    </source>
</evidence>
<organism evidence="1 2">
    <name type="scientific">Streptomyces dysideae</name>
    <dbReference type="NCBI Taxonomy" id="909626"/>
    <lineage>
        <taxon>Bacteria</taxon>
        <taxon>Bacillati</taxon>
        <taxon>Actinomycetota</taxon>
        <taxon>Actinomycetes</taxon>
        <taxon>Kitasatosporales</taxon>
        <taxon>Streptomycetaceae</taxon>
        <taxon>Streptomyces</taxon>
    </lineage>
</organism>
<name>A0A101V1V3_9ACTN</name>
<evidence type="ECO:0000313" key="1">
    <source>
        <dbReference type="EMBL" id="KUO20980.1"/>
    </source>
</evidence>
<dbReference type="Proteomes" id="UP000053260">
    <property type="component" value="Unassembled WGS sequence"/>
</dbReference>
<accession>A0A101V1V3</accession>